<keyword evidence="7" id="KW-0804">Transcription</keyword>
<accession>A0A9W8AYM0</accession>
<gene>
    <name evidence="10" type="ORF">IWQ62_001599</name>
</gene>
<name>A0A9W8AYM0_9FUNG</name>
<comment type="caution">
    <text evidence="10">The sequence shown here is derived from an EMBL/GenBank/DDBJ whole genome shotgun (WGS) entry which is preliminary data.</text>
</comment>
<keyword evidence="11" id="KW-1185">Reference proteome</keyword>
<feature type="region of interest" description="Disordered" evidence="9">
    <location>
        <begin position="269"/>
        <end position="324"/>
    </location>
</feature>
<comment type="subcellular location">
    <subcellularLocation>
        <location evidence="2">Cytoplasm</location>
    </subcellularLocation>
    <subcellularLocation>
        <location evidence="1">Nucleus</location>
    </subcellularLocation>
</comment>
<feature type="compositionally biased region" description="Low complexity" evidence="9">
    <location>
        <begin position="269"/>
        <end position="281"/>
    </location>
</feature>
<evidence type="ECO:0000256" key="7">
    <source>
        <dbReference type="ARBA" id="ARBA00023163"/>
    </source>
</evidence>
<keyword evidence="4" id="KW-0963">Cytoplasm</keyword>
<evidence type="ECO:0000313" key="11">
    <source>
        <dbReference type="Proteomes" id="UP001150925"/>
    </source>
</evidence>
<evidence type="ECO:0000256" key="9">
    <source>
        <dbReference type="SAM" id="MobiDB-lite"/>
    </source>
</evidence>
<proteinExistence type="inferred from homology"/>
<dbReference type="Pfam" id="PF08528">
    <property type="entry name" value="Whi5"/>
    <property type="match status" value="1"/>
</dbReference>
<evidence type="ECO:0000313" key="10">
    <source>
        <dbReference type="EMBL" id="KAJ1967849.1"/>
    </source>
</evidence>
<dbReference type="OrthoDB" id="2359117at2759"/>
<sequence length="348" mass="37379">MTKSSAPAVFTLSDATRRRIVHHSCINKMVNVLETRLAYAKFKVDHGWQDKPFGQVTELYQQKMVDSPVSPDNSKRTLADKDTCSMSPRKRLRRDLEKTIPGISLLTPLSLDLARESTGKKLVASIPQVVECNGTLDPIAPPIQRLTKRHFSYPPTKLPSPSHQQESSTAGPSPLRRSISTQGHHHPSSSVGSLDKPVSRTLVRAAEAMLLIKQGDSPTRTATITKSLATPMSSSTSTTTVLNKGYTTPYSPSIRSTLSQGACPLSWVPSQSASNSAHPSPSTSPPCTPVKDNTFSSQALAVEPSNHPPASINELVTPDRRPSGKGTVAMSVFSALSPVRACALNGLS</sequence>
<dbReference type="InterPro" id="IPR013734">
    <property type="entry name" value="TF_Nrm1/Whi5"/>
</dbReference>
<reference evidence="10" key="1">
    <citation type="submission" date="2022-07" db="EMBL/GenBank/DDBJ databases">
        <title>Phylogenomic reconstructions and comparative analyses of Kickxellomycotina fungi.</title>
        <authorList>
            <person name="Reynolds N.K."/>
            <person name="Stajich J.E."/>
            <person name="Barry K."/>
            <person name="Grigoriev I.V."/>
            <person name="Crous P."/>
            <person name="Smith M.E."/>
        </authorList>
    </citation>
    <scope>NUCLEOTIDE SEQUENCE</scope>
    <source>
        <strain evidence="10">RSA 1196</strain>
    </source>
</reference>
<dbReference type="GO" id="GO:0005737">
    <property type="term" value="C:cytoplasm"/>
    <property type="evidence" value="ECO:0007669"/>
    <property type="project" value="UniProtKB-SubCell"/>
</dbReference>
<evidence type="ECO:0000256" key="3">
    <source>
        <dbReference type="ARBA" id="ARBA00006922"/>
    </source>
</evidence>
<evidence type="ECO:0000256" key="8">
    <source>
        <dbReference type="ARBA" id="ARBA00023242"/>
    </source>
</evidence>
<dbReference type="GO" id="GO:0005634">
    <property type="term" value="C:nucleus"/>
    <property type="evidence" value="ECO:0007669"/>
    <property type="project" value="UniProtKB-SubCell"/>
</dbReference>
<keyword evidence="6" id="KW-0805">Transcription regulation</keyword>
<dbReference type="Proteomes" id="UP001150925">
    <property type="component" value="Unassembled WGS sequence"/>
</dbReference>
<dbReference type="EMBL" id="JANBPY010000273">
    <property type="protein sequence ID" value="KAJ1967849.1"/>
    <property type="molecule type" value="Genomic_DNA"/>
</dbReference>
<evidence type="ECO:0000256" key="1">
    <source>
        <dbReference type="ARBA" id="ARBA00004123"/>
    </source>
</evidence>
<feature type="compositionally biased region" description="Polar residues" evidence="9">
    <location>
        <begin position="159"/>
        <end position="171"/>
    </location>
</feature>
<comment type="similarity">
    <text evidence="3">Belongs to the WHI5/NRM1 family.</text>
</comment>
<evidence type="ECO:0000256" key="4">
    <source>
        <dbReference type="ARBA" id="ARBA00022490"/>
    </source>
</evidence>
<organism evidence="10 11">
    <name type="scientific">Dispira parvispora</name>
    <dbReference type="NCBI Taxonomy" id="1520584"/>
    <lineage>
        <taxon>Eukaryota</taxon>
        <taxon>Fungi</taxon>
        <taxon>Fungi incertae sedis</taxon>
        <taxon>Zoopagomycota</taxon>
        <taxon>Kickxellomycotina</taxon>
        <taxon>Dimargaritomycetes</taxon>
        <taxon>Dimargaritales</taxon>
        <taxon>Dimargaritaceae</taxon>
        <taxon>Dispira</taxon>
    </lineage>
</organism>
<feature type="compositionally biased region" description="Polar residues" evidence="9">
    <location>
        <begin position="178"/>
        <end position="192"/>
    </location>
</feature>
<dbReference type="AlphaFoldDB" id="A0A9W8AYM0"/>
<evidence type="ECO:0000256" key="5">
    <source>
        <dbReference type="ARBA" id="ARBA00022491"/>
    </source>
</evidence>
<keyword evidence="5" id="KW-0678">Repressor</keyword>
<keyword evidence="8" id="KW-0539">Nucleus</keyword>
<evidence type="ECO:0000256" key="6">
    <source>
        <dbReference type="ARBA" id="ARBA00023015"/>
    </source>
</evidence>
<feature type="region of interest" description="Disordered" evidence="9">
    <location>
        <begin position="151"/>
        <end position="198"/>
    </location>
</feature>
<protein>
    <submittedName>
        <fullName evidence="10">Uncharacterized protein</fullName>
    </submittedName>
</protein>
<evidence type="ECO:0000256" key="2">
    <source>
        <dbReference type="ARBA" id="ARBA00004496"/>
    </source>
</evidence>